<feature type="transmembrane region" description="Helical" evidence="7">
    <location>
        <begin position="290"/>
        <end position="308"/>
    </location>
</feature>
<evidence type="ECO:0000256" key="6">
    <source>
        <dbReference type="ARBA" id="ARBA00023136"/>
    </source>
</evidence>
<keyword evidence="2" id="KW-0813">Transport</keyword>
<evidence type="ECO:0000313" key="9">
    <source>
        <dbReference type="EMBL" id="MUL37928.1"/>
    </source>
</evidence>
<evidence type="ECO:0000256" key="4">
    <source>
        <dbReference type="ARBA" id="ARBA00022692"/>
    </source>
</evidence>
<dbReference type="OrthoDB" id="9793283at2"/>
<dbReference type="Pfam" id="PF07690">
    <property type="entry name" value="MFS_1"/>
    <property type="match status" value="1"/>
</dbReference>
<feature type="transmembrane region" description="Helical" evidence="7">
    <location>
        <begin position="169"/>
        <end position="192"/>
    </location>
</feature>
<feature type="transmembrane region" description="Helical" evidence="7">
    <location>
        <begin position="353"/>
        <end position="376"/>
    </location>
</feature>
<dbReference type="Gene3D" id="1.20.1250.20">
    <property type="entry name" value="MFS general substrate transporter like domains"/>
    <property type="match status" value="1"/>
</dbReference>
<feature type="transmembrane region" description="Helical" evidence="7">
    <location>
        <begin position="107"/>
        <end position="129"/>
    </location>
</feature>
<dbReference type="InterPro" id="IPR011701">
    <property type="entry name" value="MFS"/>
</dbReference>
<comment type="subcellular location">
    <subcellularLocation>
        <location evidence="1">Cell membrane</location>
        <topology evidence="1">Multi-pass membrane protein</topology>
    </subcellularLocation>
</comment>
<evidence type="ECO:0000259" key="8">
    <source>
        <dbReference type="PROSITE" id="PS50850"/>
    </source>
</evidence>
<proteinExistence type="predicted"/>
<organism evidence="9 10">
    <name type="scientific">Gloeocapsopsis dulcis AAB1 = 1H9</name>
    <dbReference type="NCBI Taxonomy" id="1433147"/>
    <lineage>
        <taxon>Bacteria</taxon>
        <taxon>Bacillati</taxon>
        <taxon>Cyanobacteriota</taxon>
        <taxon>Cyanophyceae</taxon>
        <taxon>Oscillatoriophycideae</taxon>
        <taxon>Chroococcales</taxon>
        <taxon>Chroococcaceae</taxon>
        <taxon>Gloeocapsopsis</taxon>
        <taxon>Gloeocapsopsis dulcis</taxon>
    </lineage>
</organism>
<dbReference type="Proteomes" id="UP000441797">
    <property type="component" value="Unassembled WGS sequence"/>
</dbReference>
<evidence type="ECO:0000256" key="5">
    <source>
        <dbReference type="ARBA" id="ARBA00022989"/>
    </source>
</evidence>
<dbReference type="InterPro" id="IPR020846">
    <property type="entry name" value="MFS_dom"/>
</dbReference>
<accession>A0A6N8FXR8</accession>
<comment type="caution">
    <text evidence="9">The sequence shown here is derived from an EMBL/GenBank/DDBJ whole genome shotgun (WGS) entry which is preliminary data.</text>
</comment>
<evidence type="ECO:0000256" key="2">
    <source>
        <dbReference type="ARBA" id="ARBA00022448"/>
    </source>
</evidence>
<name>A0A6N8FXR8_9CHRO</name>
<feature type="transmembrane region" description="Helical" evidence="7">
    <location>
        <begin position="46"/>
        <end position="71"/>
    </location>
</feature>
<keyword evidence="5 7" id="KW-1133">Transmembrane helix</keyword>
<evidence type="ECO:0000256" key="3">
    <source>
        <dbReference type="ARBA" id="ARBA00022475"/>
    </source>
</evidence>
<keyword evidence="3" id="KW-1003">Cell membrane</keyword>
<feature type="transmembrane region" description="Helical" evidence="7">
    <location>
        <begin position="314"/>
        <end position="333"/>
    </location>
</feature>
<sequence length="424" mass="45701">MTYLPSFVQLSSRQVWFQAIGRLLYQTGYGLIQFYIPLIFVKQIGLSATAVGIGIGSGSLAGIVGHFLGGYLADSQYGRKKTLLVSAILSIFAAFVLVLTHNLALLVIANLIMGLSAGCYWTAADAAVIDVTTSEQRHHAFAVLVLADSIGNGLGVFGGGLLLTLFHRIAALFVFSGILFLIFLVLIQLAIVETRHDVHETNTLQGFAIALKDQALRLFVVVNVLFTTYVALVSSTLPLYFTSLLLNTTQNTASSLTSVANLFTWCYVGLGVVLQLPLVQILGSLMKIKVLMISMLLWGMGFFLVWATGIDSSIQFTLMVAAFSVLSIASIIYKPFAPAIVAELAPNSLRGVYLAISYQCWSVGYFIGPIVGGWAMDQPQNIAHHSWLVVSLSTLGGILALYVLAHRKAANESVVVEESITIAQ</sequence>
<feature type="transmembrane region" description="Helical" evidence="7">
    <location>
        <begin position="23"/>
        <end position="40"/>
    </location>
</feature>
<evidence type="ECO:0000313" key="10">
    <source>
        <dbReference type="Proteomes" id="UP000441797"/>
    </source>
</evidence>
<gene>
    <name evidence="9" type="ORF">BWI75_16730</name>
</gene>
<dbReference type="RefSeq" id="WP_105222161.1">
    <property type="nucleotide sequence ID" value="NZ_CAWNSU010000001.1"/>
</dbReference>
<protein>
    <submittedName>
        <fullName evidence="9">MFS transporter</fullName>
    </submittedName>
</protein>
<feature type="transmembrane region" description="Helical" evidence="7">
    <location>
        <begin position="218"/>
        <end position="242"/>
    </location>
</feature>
<dbReference type="GO" id="GO:0022857">
    <property type="term" value="F:transmembrane transporter activity"/>
    <property type="evidence" value="ECO:0007669"/>
    <property type="project" value="InterPro"/>
</dbReference>
<dbReference type="InterPro" id="IPR036259">
    <property type="entry name" value="MFS_trans_sf"/>
</dbReference>
<feature type="transmembrane region" description="Helical" evidence="7">
    <location>
        <begin position="262"/>
        <end position="283"/>
    </location>
</feature>
<feature type="transmembrane region" description="Helical" evidence="7">
    <location>
        <begin position="83"/>
        <end position="101"/>
    </location>
</feature>
<feature type="transmembrane region" description="Helical" evidence="7">
    <location>
        <begin position="382"/>
        <end position="404"/>
    </location>
</feature>
<feature type="domain" description="Major facilitator superfamily (MFS) profile" evidence="8">
    <location>
        <begin position="14"/>
        <end position="408"/>
    </location>
</feature>
<keyword evidence="10" id="KW-1185">Reference proteome</keyword>
<evidence type="ECO:0000256" key="7">
    <source>
        <dbReference type="SAM" id="Phobius"/>
    </source>
</evidence>
<keyword evidence="4 7" id="KW-0812">Transmembrane</keyword>
<feature type="transmembrane region" description="Helical" evidence="7">
    <location>
        <begin position="141"/>
        <end position="163"/>
    </location>
</feature>
<dbReference type="EMBL" id="NAPY01000029">
    <property type="protein sequence ID" value="MUL37928.1"/>
    <property type="molecule type" value="Genomic_DNA"/>
</dbReference>
<dbReference type="AlphaFoldDB" id="A0A6N8FXR8"/>
<dbReference type="PROSITE" id="PS50850">
    <property type="entry name" value="MFS"/>
    <property type="match status" value="1"/>
</dbReference>
<dbReference type="InterPro" id="IPR050171">
    <property type="entry name" value="MFS_Transporters"/>
</dbReference>
<dbReference type="GO" id="GO:0005886">
    <property type="term" value="C:plasma membrane"/>
    <property type="evidence" value="ECO:0007669"/>
    <property type="project" value="UniProtKB-SubCell"/>
</dbReference>
<reference evidence="9 10" key="1">
    <citation type="journal article" date="2019" name="Front. Microbiol.">
        <title>Genomic Features for Desiccation Tolerance and Sugar Biosynthesis in the Extremophile Gloeocapsopsis sp. UTEX B3054.</title>
        <authorList>
            <person name="Urrejola C."/>
            <person name="Alcorta J."/>
            <person name="Salas L."/>
            <person name="Vasquez M."/>
            <person name="Polz M.F."/>
            <person name="Vicuna R."/>
            <person name="Diez B."/>
        </authorList>
    </citation>
    <scope>NUCLEOTIDE SEQUENCE [LARGE SCALE GENOMIC DNA]</scope>
    <source>
        <strain evidence="9 10">1H9</strain>
    </source>
</reference>
<keyword evidence="6 7" id="KW-0472">Membrane</keyword>
<evidence type="ECO:0000256" key="1">
    <source>
        <dbReference type="ARBA" id="ARBA00004651"/>
    </source>
</evidence>
<dbReference type="PANTHER" id="PTHR23517:SF3">
    <property type="entry name" value="INTEGRAL MEMBRANE TRANSPORT PROTEIN"/>
    <property type="match status" value="1"/>
</dbReference>
<dbReference type="PANTHER" id="PTHR23517">
    <property type="entry name" value="RESISTANCE PROTEIN MDTM, PUTATIVE-RELATED-RELATED"/>
    <property type="match status" value="1"/>
</dbReference>
<dbReference type="SUPFAM" id="SSF103473">
    <property type="entry name" value="MFS general substrate transporter"/>
    <property type="match status" value="1"/>
</dbReference>